<proteinExistence type="predicted"/>
<organism evidence="1 2">
    <name type="scientific">Gossypium arboreum</name>
    <name type="common">Tree cotton</name>
    <name type="synonym">Gossypium nanking</name>
    <dbReference type="NCBI Taxonomy" id="29729"/>
    <lineage>
        <taxon>Eukaryota</taxon>
        <taxon>Viridiplantae</taxon>
        <taxon>Streptophyta</taxon>
        <taxon>Embryophyta</taxon>
        <taxon>Tracheophyta</taxon>
        <taxon>Spermatophyta</taxon>
        <taxon>Magnoliopsida</taxon>
        <taxon>eudicotyledons</taxon>
        <taxon>Gunneridae</taxon>
        <taxon>Pentapetalae</taxon>
        <taxon>rosids</taxon>
        <taxon>malvids</taxon>
        <taxon>Malvales</taxon>
        <taxon>Malvaceae</taxon>
        <taxon>Malvoideae</taxon>
        <taxon>Gossypium</taxon>
    </lineage>
</organism>
<keyword evidence="2" id="KW-1185">Reference proteome</keyword>
<reference evidence="1 2" key="1">
    <citation type="submission" date="2023-03" db="EMBL/GenBank/DDBJ databases">
        <title>WGS of Gossypium arboreum.</title>
        <authorList>
            <person name="Yu D."/>
        </authorList>
    </citation>
    <scope>NUCLEOTIDE SEQUENCE [LARGE SCALE GENOMIC DNA]</scope>
    <source>
        <tissue evidence="1">Leaf</tissue>
    </source>
</reference>
<dbReference type="Proteomes" id="UP001358586">
    <property type="component" value="Chromosome 6"/>
</dbReference>
<evidence type="ECO:0000313" key="2">
    <source>
        <dbReference type="Proteomes" id="UP001358586"/>
    </source>
</evidence>
<name>A0ABR0PJD0_GOSAR</name>
<accession>A0ABR0PJD0</accession>
<gene>
    <name evidence="1" type="ORF">PVK06_019304</name>
</gene>
<evidence type="ECO:0008006" key="3">
    <source>
        <dbReference type="Google" id="ProtNLM"/>
    </source>
</evidence>
<comment type="caution">
    <text evidence="1">The sequence shown here is derived from an EMBL/GenBank/DDBJ whole genome shotgun (WGS) entry which is preliminary data.</text>
</comment>
<sequence length="338" mass="39187">MTQFGNRRISNRFRFESWWVLEESFLNEVEIIWRSTSSDLLSKLETFKRGLKNWARQIRLSREGIKENFSQKLEELSHGEKDDKTLAEFIDTNVLLNFEIEKDEMYWEQRARVNWLKLGDRNTSFFHKHASQCRSRNFIQCLQYEDGRGTNDESIMEELARNYFQKLFSSNGVRDSDHLLFGIKRCVNSNDNLKLTSIYTKEEVWLALKGMAPTKASVEDGLRVVLLKMLAHNWGGSCSFLFEYSQRRIVGKIFKPTRGIRQGGPSSPFLFLIYNEGLSALMRLPIRDSLTRGAKASRSGLQISHLLFANYCILFGEANVRGAQMLKSILGEYERSSG</sequence>
<protein>
    <recommendedName>
        <fullName evidence="3">Reverse transcriptase</fullName>
    </recommendedName>
</protein>
<evidence type="ECO:0000313" key="1">
    <source>
        <dbReference type="EMBL" id="KAK5824528.1"/>
    </source>
</evidence>
<dbReference type="EMBL" id="JARKNE010000006">
    <property type="protein sequence ID" value="KAK5824528.1"/>
    <property type="molecule type" value="Genomic_DNA"/>
</dbReference>